<feature type="region of interest" description="Disordered" evidence="1">
    <location>
        <begin position="343"/>
        <end position="390"/>
    </location>
</feature>
<accession>A0A9P4GWQ7</accession>
<gene>
    <name evidence="2" type="ORF">EK21DRAFT_12766</name>
</gene>
<evidence type="ECO:0000313" key="3">
    <source>
        <dbReference type="Proteomes" id="UP000799777"/>
    </source>
</evidence>
<proteinExistence type="predicted"/>
<dbReference type="AlphaFoldDB" id="A0A9P4GWQ7"/>
<evidence type="ECO:0000256" key="1">
    <source>
        <dbReference type="SAM" id="MobiDB-lite"/>
    </source>
</evidence>
<name>A0A9P4GWQ7_9PLEO</name>
<protein>
    <submittedName>
        <fullName evidence="2">Uncharacterized protein</fullName>
    </submittedName>
</protein>
<reference evidence="2" key="1">
    <citation type="journal article" date="2020" name="Stud. Mycol.">
        <title>101 Dothideomycetes genomes: a test case for predicting lifestyles and emergence of pathogens.</title>
        <authorList>
            <person name="Haridas S."/>
            <person name="Albert R."/>
            <person name="Binder M."/>
            <person name="Bloem J."/>
            <person name="Labutti K."/>
            <person name="Salamov A."/>
            <person name="Andreopoulos B."/>
            <person name="Baker S."/>
            <person name="Barry K."/>
            <person name="Bills G."/>
            <person name="Bluhm B."/>
            <person name="Cannon C."/>
            <person name="Castanera R."/>
            <person name="Culley D."/>
            <person name="Daum C."/>
            <person name="Ezra D."/>
            <person name="Gonzalez J."/>
            <person name="Henrissat B."/>
            <person name="Kuo A."/>
            <person name="Liang C."/>
            <person name="Lipzen A."/>
            <person name="Lutzoni F."/>
            <person name="Magnuson J."/>
            <person name="Mondo S."/>
            <person name="Nolan M."/>
            <person name="Ohm R."/>
            <person name="Pangilinan J."/>
            <person name="Park H.-J."/>
            <person name="Ramirez L."/>
            <person name="Alfaro M."/>
            <person name="Sun H."/>
            <person name="Tritt A."/>
            <person name="Yoshinaga Y."/>
            <person name="Zwiers L.-H."/>
            <person name="Turgeon B."/>
            <person name="Goodwin S."/>
            <person name="Spatafora J."/>
            <person name="Crous P."/>
            <person name="Grigoriev I."/>
        </authorList>
    </citation>
    <scope>NUCLEOTIDE SEQUENCE</scope>
    <source>
        <strain evidence="2">CBS 110217</strain>
    </source>
</reference>
<comment type="caution">
    <text evidence="2">The sequence shown here is derived from an EMBL/GenBank/DDBJ whole genome shotgun (WGS) entry which is preliminary data.</text>
</comment>
<feature type="non-terminal residue" evidence="2">
    <location>
        <position position="687"/>
    </location>
</feature>
<dbReference type="Proteomes" id="UP000799777">
    <property type="component" value="Unassembled WGS sequence"/>
</dbReference>
<organism evidence="2 3">
    <name type="scientific">Setomelanomma holmii</name>
    <dbReference type="NCBI Taxonomy" id="210430"/>
    <lineage>
        <taxon>Eukaryota</taxon>
        <taxon>Fungi</taxon>
        <taxon>Dikarya</taxon>
        <taxon>Ascomycota</taxon>
        <taxon>Pezizomycotina</taxon>
        <taxon>Dothideomycetes</taxon>
        <taxon>Pleosporomycetidae</taxon>
        <taxon>Pleosporales</taxon>
        <taxon>Pleosporineae</taxon>
        <taxon>Phaeosphaeriaceae</taxon>
        <taxon>Setomelanomma</taxon>
    </lineage>
</organism>
<sequence length="687" mass="77318">LKKLVARLNLDIVLHGLPADEAGLSCGGTRPASSLLMPQVRRSPMAHGATQHLDVVSCWKGLSPSQGEEIAAWERIFTECLAAHIESGLRGSFSDWLRKYSDPANEVLLVSRLDRFLHLEQSLDARICVPSLVAEMISRVYGVHRSETLHRKFPWSLSTGNLPSVVHNFIRTRDCFFYTRDGARVLFDVSHSYHDGVMTVEAAVRWQMPRLAFRDLRLDYYGDETYRIIPHVEPTSLGKTPLPGNDADEDAIGYTISRSDLPLQWHIAGKFFHAPLTHVEQVCSTVNTVLNVLITTQLPAGVRFECISRYKLRARIHGKAPRPVRELGVSHADATARANNNNWFIPQPQDPAQRFGPANGQQPPDTGSPWVPSYTSTPFSKEGKDRSQELHPEDQRLMDVLLQPFQLFDAGTDDGTVIQSTSPLPRQRWVRAPRFEANDEHEGLFEWAHIKRKVSRSSEEIMKHLGRCALDKFEHLDLEVDAKRRKLEQPDEDIDANVMAWQLQQAADDSLYAHLGNVTTGPMGEAHTSPTEGDTGCWFEKLDRPRIAIPTRPHSATLRGVKHTTFPWKTRQEMCIGPPPSNAGSSYVDEITPPDCATSEYPLAPINNKLSQEQIQHNYQEFEELMKRKAAEKAYYAATIPGFDGIVSPTDENDRSFERIFLESSEAGDWESEMEGLSEGIESVCME</sequence>
<dbReference type="OrthoDB" id="5330058at2759"/>
<evidence type="ECO:0000313" key="2">
    <source>
        <dbReference type="EMBL" id="KAF2023276.1"/>
    </source>
</evidence>
<keyword evidence="3" id="KW-1185">Reference proteome</keyword>
<feature type="non-terminal residue" evidence="2">
    <location>
        <position position="1"/>
    </location>
</feature>
<feature type="compositionally biased region" description="Basic and acidic residues" evidence="1">
    <location>
        <begin position="381"/>
        <end position="390"/>
    </location>
</feature>
<dbReference type="EMBL" id="ML978362">
    <property type="protein sequence ID" value="KAF2023276.1"/>
    <property type="molecule type" value="Genomic_DNA"/>
</dbReference>